<protein>
    <submittedName>
        <fullName evidence="1">Uncharacterized protein</fullName>
    </submittedName>
</protein>
<comment type="caution">
    <text evidence="1">The sequence shown here is derived from an EMBL/GenBank/DDBJ whole genome shotgun (WGS) entry which is preliminary data.</text>
</comment>
<name>A0ABC9X1Z0_GRUJA</name>
<dbReference type="AlphaFoldDB" id="A0ABC9X1Z0"/>
<proteinExistence type="predicted"/>
<dbReference type="EMBL" id="BAAFJT010000006">
    <property type="protein sequence ID" value="GAB0191599.1"/>
    <property type="molecule type" value="Genomic_DNA"/>
</dbReference>
<reference evidence="1 2" key="1">
    <citation type="submission" date="2024-06" db="EMBL/GenBank/DDBJ databases">
        <title>The draft genome of Grus japonensis, version 3.</title>
        <authorList>
            <person name="Nabeshima K."/>
            <person name="Suzuki S."/>
            <person name="Onuma M."/>
        </authorList>
    </citation>
    <scope>NUCLEOTIDE SEQUENCE [LARGE SCALE GENOMIC DNA]</scope>
    <source>
        <strain evidence="1 2">451A</strain>
    </source>
</reference>
<evidence type="ECO:0000313" key="1">
    <source>
        <dbReference type="EMBL" id="GAB0191599.1"/>
    </source>
</evidence>
<keyword evidence="2" id="KW-1185">Reference proteome</keyword>
<evidence type="ECO:0000313" key="2">
    <source>
        <dbReference type="Proteomes" id="UP001623348"/>
    </source>
</evidence>
<accession>A0ABC9X1Z0</accession>
<gene>
    <name evidence="1" type="ORF">GRJ2_001625200</name>
</gene>
<organism evidence="1 2">
    <name type="scientific">Grus japonensis</name>
    <name type="common">Japanese crane</name>
    <name type="synonym">Red-crowned crane</name>
    <dbReference type="NCBI Taxonomy" id="30415"/>
    <lineage>
        <taxon>Eukaryota</taxon>
        <taxon>Metazoa</taxon>
        <taxon>Chordata</taxon>
        <taxon>Craniata</taxon>
        <taxon>Vertebrata</taxon>
        <taxon>Euteleostomi</taxon>
        <taxon>Archelosauria</taxon>
        <taxon>Archosauria</taxon>
        <taxon>Dinosauria</taxon>
        <taxon>Saurischia</taxon>
        <taxon>Theropoda</taxon>
        <taxon>Coelurosauria</taxon>
        <taxon>Aves</taxon>
        <taxon>Neognathae</taxon>
        <taxon>Neoaves</taxon>
        <taxon>Gruiformes</taxon>
        <taxon>Gruidae</taxon>
        <taxon>Grus</taxon>
    </lineage>
</organism>
<sequence length="103" mass="11695">MNPESQPAVTGGQHNESWFRRRCGSLSYAQCLILESNWVQQQMSAKDGHLQCAVCKARKLEPKGMVPSEELNNTLALDQQSLLRQILLKKIQDLKTRRVAELC</sequence>
<dbReference type="Proteomes" id="UP001623348">
    <property type="component" value="Unassembled WGS sequence"/>
</dbReference>